<proteinExistence type="predicted"/>
<dbReference type="EMBL" id="CAEZXB010000016">
    <property type="protein sequence ID" value="CAB4678375.1"/>
    <property type="molecule type" value="Genomic_DNA"/>
</dbReference>
<evidence type="ECO:0000313" key="3">
    <source>
        <dbReference type="EMBL" id="CAB4707657.1"/>
    </source>
</evidence>
<protein>
    <submittedName>
        <fullName evidence="3">Unannotated protein</fullName>
    </submittedName>
</protein>
<dbReference type="EMBL" id="CAFBRC010000001">
    <property type="protein sequence ID" value="CAB5070660.1"/>
    <property type="molecule type" value="Genomic_DNA"/>
</dbReference>
<gene>
    <name evidence="2" type="ORF">UFOPK2342_00952</name>
    <name evidence="3" type="ORF">UFOPK2423_01534</name>
    <name evidence="4" type="ORF">UFOPK4367_00014</name>
</gene>
<dbReference type="AlphaFoldDB" id="A0A6J6Q950"/>
<feature type="compositionally biased region" description="Low complexity" evidence="1">
    <location>
        <begin position="533"/>
        <end position="554"/>
    </location>
</feature>
<name>A0A6J6Q950_9ZZZZ</name>
<feature type="region of interest" description="Disordered" evidence="1">
    <location>
        <begin position="531"/>
        <end position="554"/>
    </location>
</feature>
<accession>A0A6J6Q950</accession>
<reference evidence="3" key="1">
    <citation type="submission" date="2020-05" db="EMBL/GenBank/DDBJ databases">
        <authorList>
            <person name="Chiriac C."/>
            <person name="Salcher M."/>
            <person name="Ghai R."/>
            <person name="Kavagutti S V."/>
        </authorList>
    </citation>
    <scope>NUCLEOTIDE SEQUENCE</scope>
</reference>
<dbReference type="EMBL" id="CAEZXN010000054">
    <property type="protein sequence ID" value="CAB4707657.1"/>
    <property type="molecule type" value="Genomic_DNA"/>
</dbReference>
<organism evidence="3">
    <name type="scientific">freshwater metagenome</name>
    <dbReference type="NCBI Taxonomy" id="449393"/>
    <lineage>
        <taxon>unclassified sequences</taxon>
        <taxon>metagenomes</taxon>
        <taxon>ecological metagenomes</taxon>
    </lineage>
</organism>
<evidence type="ECO:0000313" key="4">
    <source>
        <dbReference type="EMBL" id="CAB5070660.1"/>
    </source>
</evidence>
<sequence length="589" mass="61909">MRRLVALVTLTIFLTPSALAAGPGEAPGLSRVMQGNAAYGIRDFTSKFPPTTMLGYFKANLPATVDSRGYKMKDPDSLGVAFTSETPMPSLSSIRVFTSTASQVNSVASYLCMGVSDPTCSPNHPVTVSMQIDSVMGICAKSPGSACIEKIAISTEDGKTNSITPLKQLPSVAPTFPAGTEVGGLTYPAGGATWLWSDGESGLYFVRGLIVTKAEKKNAKWVSQSSTLEFEITPVITEDAPVIAPRLETFALNGTDTPVVRTVGIFPDCVITDTGICYHRTTFPSGVRLAATLQIPNNLSGWLNGRLLKPDVTSKQLSSTVDQLVITAGATKNIVAGSFVKTSLIPTALFTNADGSLNLFGVNKDQGGAVMSSGDVNALEDYKKWQSALGEKALLINEAWTVSSTITPATDTCKVQGIQGVVTSNASAYSPGAPEWNTVLQTIDYRVAAPHFAPDGSTLNLGTYGLSMKADLMKCIYKISRIPSFASISITSESSGEKNIESVAIGQNGDWVHLSADGFTFSSPTLRVKLSQAEPTQSATPPATTAPSATASRAVAKAPAKTTITCVKGKTTKKVTGVKPLCPTGYKKK</sequence>
<evidence type="ECO:0000313" key="2">
    <source>
        <dbReference type="EMBL" id="CAB4678375.1"/>
    </source>
</evidence>
<evidence type="ECO:0000256" key="1">
    <source>
        <dbReference type="SAM" id="MobiDB-lite"/>
    </source>
</evidence>